<protein>
    <submittedName>
        <fullName evidence="2">Predicted protein</fullName>
    </submittedName>
</protein>
<dbReference type="AlphaFoldDB" id="D2VEI1"/>
<dbReference type="RefSeq" id="XP_002677626.1">
    <property type="nucleotide sequence ID" value="XM_002677580.1"/>
</dbReference>
<feature type="transmembrane region" description="Helical" evidence="1">
    <location>
        <begin position="29"/>
        <end position="46"/>
    </location>
</feature>
<dbReference type="Proteomes" id="UP000006671">
    <property type="component" value="Unassembled WGS sequence"/>
</dbReference>
<dbReference type="InParanoid" id="D2VEI1"/>
<dbReference type="Pfam" id="PF06127">
    <property type="entry name" value="Mpo1-like"/>
    <property type="match status" value="1"/>
</dbReference>
<dbReference type="OMA" id="FYMNHHS"/>
<dbReference type="VEuPathDB" id="AmoebaDB:NAEGRDRAFT_5565"/>
<keyword evidence="3" id="KW-1185">Reference proteome</keyword>
<keyword evidence="1" id="KW-0812">Transmembrane</keyword>
<keyword evidence="1" id="KW-0472">Membrane</keyword>
<evidence type="ECO:0000313" key="2">
    <source>
        <dbReference type="EMBL" id="EFC44882.1"/>
    </source>
</evidence>
<evidence type="ECO:0000256" key="1">
    <source>
        <dbReference type="SAM" id="Phobius"/>
    </source>
</evidence>
<dbReference type="eggNOG" id="ENOG502S1IP">
    <property type="taxonomic scope" value="Eukaryota"/>
</dbReference>
<dbReference type="KEGG" id="ngr:NAEGRDRAFT_5565"/>
<dbReference type="EMBL" id="GG738866">
    <property type="protein sequence ID" value="EFC44882.1"/>
    <property type="molecule type" value="Genomic_DNA"/>
</dbReference>
<feature type="non-terminal residue" evidence="2">
    <location>
        <position position="101"/>
    </location>
</feature>
<dbReference type="GeneID" id="8848863"/>
<proteinExistence type="predicted"/>
<dbReference type="PANTHER" id="PTHR34205:SF2">
    <property type="entry name" value="DUF962 DOMAIN-CONTAINING PROTEIN"/>
    <property type="match status" value="1"/>
</dbReference>
<dbReference type="InterPro" id="IPR009305">
    <property type="entry name" value="Mpo1-like"/>
</dbReference>
<keyword evidence="1" id="KW-1133">Transmembrane helix</keyword>
<sequence length="101" mass="11705">SSSVVVYKSFDEFYPFYISQHSNAICRSLHVIGTLSSTAIGGYLLYKRRFKSALPVMLLVGYGLAWIGHFVFERNRPATFTYPLWSFMGDWKMLFEVLTFK</sequence>
<feature type="transmembrane region" description="Helical" evidence="1">
    <location>
        <begin position="53"/>
        <end position="72"/>
    </location>
</feature>
<feature type="non-terminal residue" evidence="2">
    <location>
        <position position="1"/>
    </location>
</feature>
<dbReference type="OrthoDB" id="5511466at2759"/>
<reference evidence="2 3" key="1">
    <citation type="journal article" date="2010" name="Cell">
        <title>The genome of Naegleria gruberi illuminates early eukaryotic versatility.</title>
        <authorList>
            <person name="Fritz-Laylin L.K."/>
            <person name="Prochnik S.E."/>
            <person name="Ginger M.L."/>
            <person name="Dacks J.B."/>
            <person name="Carpenter M.L."/>
            <person name="Field M.C."/>
            <person name="Kuo A."/>
            <person name="Paredez A."/>
            <person name="Chapman J."/>
            <person name="Pham J."/>
            <person name="Shu S."/>
            <person name="Neupane R."/>
            <person name="Cipriano M."/>
            <person name="Mancuso J."/>
            <person name="Tu H."/>
            <person name="Salamov A."/>
            <person name="Lindquist E."/>
            <person name="Shapiro H."/>
            <person name="Lucas S."/>
            <person name="Grigoriev I.V."/>
            <person name="Cande W.Z."/>
            <person name="Fulton C."/>
            <person name="Rokhsar D.S."/>
            <person name="Dawson S.C."/>
        </authorList>
    </citation>
    <scope>NUCLEOTIDE SEQUENCE [LARGE SCALE GENOMIC DNA]</scope>
    <source>
        <strain evidence="2 3">NEG-M</strain>
    </source>
</reference>
<organism evidence="3">
    <name type="scientific">Naegleria gruberi</name>
    <name type="common">Amoeba</name>
    <dbReference type="NCBI Taxonomy" id="5762"/>
    <lineage>
        <taxon>Eukaryota</taxon>
        <taxon>Discoba</taxon>
        <taxon>Heterolobosea</taxon>
        <taxon>Tetramitia</taxon>
        <taxon>Eutetramitia</taxon>
        <taxon>Vahlkampfiidae</taxon>
        <taxon>Naegleria</taxon>
    </lineage>
</organism>
<evidence type="ECO:0000313" key="3">
    <source>
        <dbReference type="Proteomes" id="UP000006671"/>
    </source>
</evidence>
<dbReference type="PANTHER" id="PTHR34205">
    <property type="entry name" value="TRANSMEMBRANE PROTEIN"/>
    <property type="match status" value="1"/>
</dbReference>
<gene>
    <name evidence="2" type="ORF">NAEGRDRAFT_5565</name>
</gene>
<accession>D2VEI1</accession>
<name>D2VEI1_NAEGR</name>